<evidence type="ECO:0000313" key="2">
    <source>
        <dbReference type="Proteomes" id="UP000745764"/>
    </source>
</evidence>
<dbReference type="Proteomes" id="UP000745764">
    <property type="component" value="Unassembled WGS sequence"/>
</dbReference>
<proteinExistence type="predicted"/>
<protein>
    <submittedName>
        <fullName evidence="1">Uncharacterized protein</fullName>
    </submittedName>
</protein>
<accession>A0A9N8PST3</accession>
<reference evidence="1" key="1">
    <citation type="submission" date="2020-06" db="EMBL/GenBank/DDBJ databases">
        <authorList>
            <person name="Onetto C."/>
        </authorList>
    </citation>
    <scope>NUCLEOTIDE SEQUENCE</scope>
</reference>
<organism evidence="1 2">
    <name type="scientific">Aureobasidium uvarum</name>
    <dbReference type="NCBI Taxonomy" id="2773716"/>
    <lineage>
        <taxon>Eukaryota</taxon>
        <taxon>Fungi</taxon>
        <taxon>Dikarya</taxon>
        <taxon>Ascomycota</taxon>
        <taxon>Pezizomycotina</taxon>
        <taxon>Dothideomycetes</taxon>
        <taxon>Dothideomycetidae</taxon>
        <taxon>Dothideales</taxon>
        <taxon>Saccotheciaceae</taxon>
        <taxon>Aureobasidium</taxon>
    </lineage>
</organism>
<keyword evidence="2" id="KW-1185">Reference proteome</keyword>
<dbReference type="Pfam" id="PF12311">
    <property type="entry name" value="DUF3632"/>
    <property type="match status" value="1"/>
</dbReference>
<comment type="caution">
    <text evidence="1">The sequence shown here is derived from an EMBL/GenBank/DDBJ whole genome shotgun (WGS) entry which is preliminary data.</text>
</comment>
<dbReference type="EMBL" id="CAINUL010000010">
    <property type="protein sequence ID" value="CAD0111511.1"/>
    <property type="molecule type" value="Genomic_DNA"/>
</dbReference>
<sequence>MSLAWYDNAIAPDGGFEDGCLPEEAQALKEYLDNTIEMEQAACLITKPTESCQDPGADLPNLWGLLQDALIEIPDSQQKIVHLLKSMRELPTFYPDSLGKTRSDPLESPPSVLWHDLPSFANQWYDTNWWYYQNQWRDNPNIFKSSGKVA</sequence>
<dbReference type="AlphaFoldDB" id="A0A9N8PST3"/>
<name>A0A9N8PST3_9PEZI</name>
<evidence type="ECO:0000313" key="1">
    <source>
        <dbReference type="EMBL" id="CAD0111511.1"/>
    </source>
</evidence>
<dbReference type="InterPro" id="IPR022085">
    <property type="entry name" value="OpdG"/>
</dbReference>
<dbReference type="OrthoDB" id="5392447at2759"/>
<gene>
    <name evidence="1" type="ORF">AWRI4620_LOCUS5766</name>
</gene>